<sequence length="39" mass="4267">MLVIGFPGSIPIPGGDLSCDQILSNLSSIPYLYEEQWNV</sequence>
<dbReference type="AlphaFoldDB" id="B4VK34"/>
<dbReference type="Proteomes" id="UP000003835">
    <property type="component" value="Unassembled WGS sequence"/>
</dbReference>
<dbReference type="EMBL" id="DS989843">
    <property type="protein sequence ID" value="EDX77790.1"/>
    <property type="molecule type" value="Genomic_DNA"/>
</dbReference>
<proteinExistence type="predicted"/>
<evidence type="ECO:0000313" key="1">
    <source>
        <dbReference type="EMBL" id="EDX77790.1"/>
    </source>
</evidence>
<protein>
    <submittedName>
        <fullName evidence="1">Uncharacterized protein</fullName>
    </submittedName>
</protein>
<dbReference type="STRING" id="118168.MC7420_3114"/>
<reference evidence="1 2" key="1">
    <citation type="submission" date="2008-07" db="EMBL/GenBank/DDBJ databases">
        <authorList>
            <person name="Tandeau de Marsac N."/>
            <person name="Ferriera S."/>
            <person name="Johnson J."/>
            <person name="Kravitz S."/>
            <person name="Beeson K."/>
            <person name="Sutton G."/>
            <person name="Rogers Y.-H."/>
            <person name="Friedman R."/>
            <person name="Frazier M."/>
            <person name="Venter J.C."/>
        </authorList>
    </citation>
    <scope>NUCLEOTIDE SEQUENCE [LARGE SCALE GENOMIC DNA]</scope>
    <source>
        <strain evidence="1 2">PCC 7420</strain>
    </source>
</reference>
<keyword evidence="2" id="KW-1185">Reference proteome</keyword>
<accession>B4VK34</accession>
<organism evidence="1 2">
    <name type="scientific">Coleofasciculus chthonoplastes PCC 7420</name>
    <dbReference type="NCBI Taxonomy" id="118168"/>
    <lineage>
        <taxon>Bacteria</taxon>
        <taxon>Bacillati</taxon>
        <taxon>Cyanobacteriota</taxon>
        <taxon>Cyanophyceae</taxon>
        <taxon>Coleofasciculales</taxon>
        <taxon>Coleofasciculaceae</taxon>
        <taxon>Coleofasciculus</taxon>
    </lineage>
</organism>
<evidence type="ECO:0000313" key="2">
    <source>
        <dbReference type="Proteomes" id="UP000003835"/>
    </source>
</evidence>
<gene>
    <name evidence="1" type="ORF">MC7420_3114</name>
</gene>
<name>B4VK34_9CYAN</name>
<dbReference type="HOGENOM" id="CLU_3307898_0_0_3"/>